<organism evidence="1">
    <name type="scientific">Rhizophora mucronata</name>
    <name type="common">Asiatic mangrove</name>
    <dbReference type="NCBI Taxonomy" id="61149"/>
    <lineage>
        <taxon>Eukaryota</taxon>
        <taxon>Viridiplantae</taxon>
        <taxon>Streptophyta</taxon>
        <taxon>Embryophyta</taxon>
        <taxon>Tracheophyta</taxon>
        <taxon>Spermatophyta</taxon>
        <taxon>Magnoliopsida</taxon>
        <taxon>eudicotyledons</taxon>
        <taxon>Gunneridae</taxon>
        <taxon>Pentapetalae</taxon>
        <taxon>rosids</taxon>
        <taxon>fabids</taxon>
        <taxon>Malpighiales</taxon>
        <taxon>Rhizophoraceae</taxon>
        <taxon>Rhizophora</taxon>
    </lineage>
</organism>
<name>A0A2P2LTT2_RHIMU</name>
<accession>A0A2P2LTT2</accession>
<sequence length="62" mass="7196">MMGSKIEVKPSNSFAHANFKTAITKVNRTSSPPKGNFFFFFSLYHFVTIKQNFAPRIKNRRI</sequence>
<reference evidence="1" key="1">
    <citation type="submission" date="2018-02" db="EMBL/GenBank/DDBJ databases">
        <title>Rhizophora mucronata_Transcriptome.</title>
        <authorList>
            <person name="Meera S.P."/>
            <person name="Sreeshan A."/>
            <person name="Augustine A."/>
        </authorList>
    </citation>
    <scope>NUCLEOTIDE SEQUENCE</scope>
    <source>
        <tissue evidence="1">Leaf</tissue>
    </source>
</reference>
<protein>
    <submittedName>
        <fullName evidence="1">Protein yippee-like At4g27745</fullName>
    </submittedName>
</protein>
<proteinExistence type="predicted"/>
<dbReference type="EMBL" id="GGEC01040904">
    <property type="protein sequence ID" value="MBX21388.1"/>
    <property type="molecule type" value="Transcribed_RNA"/>
</dbReference>
<evidence type="ECO:0000313" key="1">
    <source>
        <dbReference type="EMBL" id="MBX21388.1"/>
    </source>
</evidence>
<dbReference type="AlphaFoldDB" id="A0A2P2LTT2"/>